<dbReference type="PANTHER" id="PTHR19965">
    <property type="entry name" value="RNA AND EXPORT FACTOR BINDING PROTEIN"/>
    <property type="match status" value="1"/>
</dbReference>
<dbReference type="AlphaFoldDB" id="H9MBU9"/>
<dbReference type="PANTHER" id="PTHR19965:SF35">
    <property type="entry name" value="RNA ANNEALING PROTEIN YRA1"/>
    <property type="match status" value="1"/>
</dbReference>
<feature type="non-terminal residue" evidence="3">
    <location>
        <position position="67"/>
    </location>
</feature>
<organism evidence="3">
    <name type="scientific">Pinus radiata</name>
    <name type="common">Monterey pine</name>
    <name type="synonym">Pinus insignis</name>
    <dbReference type="NCBI Taxonomy" id="3347"/>
    <lineage>
        <taxon>Eukaryota</taxon>
        <taxon>Viridiplantae</taxon>
        <taxon>Streptophyta</taxon>
        <taxon>Embryophyta</taxon>
        <taxon>Tracheophyta</taxon>
        <taxon>Spermatophyta</taxon>
        <taxon>Pinopsida</taxon>
        <taxon>Pinidae</taxon>
        <taxon>Conifers I</taxon>
        <taxon>Pinales</taxon>
        <taxon>Pinaceae</taxon>
        <taxon>Pinus</taxon>
        <taxon>Pinus subgen. Pinus</taxon>
    </lineage>
</organism>
<dbReference type="EMBL" id="JQ263228">
    <property type="protein sequence ID" value="AEW08595.1"/>
    <property type="molecule type" value="Genomic_DNA"/>
</dbReference>
<dbReference type="GO" id="GO:0006406">
    <property type="term" value="P:mRNA export from nucleus"/>
    <property type="evidence" value="ECO:0007669"/>
    <property type="project" value="TreeGrafter"/>
</dbReference>
<evidence type="ECO:0000256" key="1">
    <source>
        <dbReference type="ARBA" id="ARBA00022884"/>
    </source>
</evidence>
<reference evidence="3" key="1">
    <citation type="submission" date="2011-12" db="EMBL/GenBank/DDBJ databases">
        <title>Nucleotide Diversity and Divergence in the Loblolly Pine Gene Space.</title>
        <authorList>
            <person name="Neale D.B."/>
            <person name="Wegrzyn J.L."/>
            <person name="Lee J.M."/>
            <person name="Eckert A.J."/>
            <person name="Liechty J.D."/>
            <person name="Stevens K.A."/>
            <person name="Langley C.H."/>
        </authorList>
    </citation>
    <scope>NUCLEOTIDE SEQUENCE</scope>
    <source>
        <strain evidence="3">7449</strain>
        <tissue evidence="3">Megagametophyte</tissue>
    </source>
</reference>
<gene>
    <name evidence="3" type="ORF">CL689Contig1_04</name>
</gene>
<evidence type="ECO:0000256" key="2">
    <source>
        <dbReference type="SAM" id="MobiDB-lite"/>
    </source>
</evidence>
<dbReference type="Gene3D" id="3.30.70.330">
    <property type="match status" value="1"/>
</dbReference>
<accession>H9MBU9</accession>
<dbReference type="SUPFAM" id="SSF54928">
    <property type="entry name" value="RNA-binding domain, RBD"/>
    <property type="match status" value="1"/>
</dbReference>
<name>H9MBU9_PINRA</name>
<evidence type="ECO:0008006" key="4">
    <source>
        <dbReference type="Google" id="ProtNLM"/>
    </source>
</evidence>
<feature type="non-terminal residue" evidence="3">
    <location>
        <position position="1"/>
    </location>
</feature>
<dbReference type="InterPro" id="IPR035979">
    <property type="entry name" value="RBD_domain_sf"/>
</dbReference>
<dbReference type="GO" id="GO:0005634">
    <property type="term" value="C:nucleus"/>
    <property type="evidence" value="ECO:0007669"/>
    <property type="project" value="TreeGrafter"/>
</dbReference>
<feature type="region of interest" description="Disordered" evidence="2">
    <location>
        <begin position="40"/>
        <end position="67"/>
    </location>
</feature>
<evidence type="ECO:0000313" key="3">
    <source>
        <dbReference type="EMBL" id="AEW08595.1"/>
    </source>
</evidence>
<protein>
    <recommendedName>
        <fullName evidence="4">RRM domain-containing protein</fullName>
    </recommendedName>
</protein>
<keyword evidence="1" id="KW-0694">RNA-binding</keyword>
<dbReference type="InterPro" id="IPR051229">
    <property type="entry name" value="ALYREF_mRNA_export"/>
</dbReference>
<proteinExistence type="predicted"/>
<dbReference type="GO" id="GO:0003729">
    <property type="term" value="F:mRNA binding"/>
    <property type="evidence" value="ECO:0007669"/>
    <property type="project" value="TreeGrafter"/>
</dbReference>
<sequence>VFSRNSDALAAMQRYNGVQLDGKPMKIEVVGTNLALPVLTGTSAGRGRGASMTGGYTGATSSRRRGG</sequence>
<dbReference type="InterPro" id="IPR012677">
    <property type="entry name" value="Nucleotide-bd_a/b_plait_sf"/>
</dbReference>